<dbReference type="Pfam" id="PF00875">
    <property type="entry name" value="DNA_photolyase"/>
    <property type="match status" value="1"/>
</dbReference>
<dbReference type="InterPro" id="IPR005101">
    <property type="entry name" value="Cryptochr/Photolyase_FAD-bd"/>
</dbReference>
<keyword evidence="4 6" id="KW-0274">FAD</keyword>
<dbReference type="PRINTS" id="PR00147">
    <property type="entry name" value="DNAPHOTLYASE"/>
</dbReference>
<comment type="similarity">
    <text evidence="1 8">Belongs to the DNA photolyase class-1 family.</text>
</comment>
<dbReference type="InterPro" id="IPR002081">
    <property type="entry name" value="Cryptochrome/DNA_photolyase_1"/>
</dbReference>
<gene>
    <name evidence="10" type="primary">cry</name>
    <name evidence="10" type="ORF">GCM10011514_46980</name>
</gene>
<evidence type="ECO:0000256" key="8">
    <source>
        <dbReference type="RuleBase" id="RU367151"/>
    </source>
</evidence>
<comment type="caution">
    <text evidence="10">The sequence shown here is derived from an EMBL/GenBank/DDBJ whole genome shotgun (WGS) entry which is preliminary data.</text>
</comment>
<dbReference type="AlphaFoldDB" id="A0A917DXR5"/>
<evidence type="ECO:0000256" key="4">
    <source>
        <dbReference type="ARBA" id="ARBA00022827"/>
    </source>
</evidence>
<dbReference type="InterPro" id="IPR036134">
    <property type="entry name" value="Crypto/Photolyase_FAD-like_sf"/>
</dbReference>
<evidence type="ECO:0000256" key="2">
    <source>
        <dbReference type="ARBA" id="ARBA00017881"/>
    </source>
</evidence>
<dbReference type="SUPFAM" id="SSF48173">
    <property type="entry name" value="Cryptochrome/photolyase FAD-binding domain"/>
    <property type="match status" value="1"/>
</dbReference>
<dbReference type="NCBIfam" id="TIGR02765">
    <property type="entry name" value="crypto_DASH"/>
    <property type="match status" value="1"/>
</dbReference>
<dbReference type="Proteomes" id="UP000609064">
    <property type="component" value="Unassembled WGS sequence"/>
</dbReference>
<dbReference type="RefSeq" id="WP_188770077.1">
    <property type="nucleotide sequence ID" value="NZ_BMKK01000013.1"/>
</dbReference>
<feature type="site" description="Electron transfer via tryptophanyl radical" evidence="7">
    <location>
        <position position="394"/>
    </location>
</feature>
<feature type="site" description="Electron transfer via tryptophanyl radical" evidence="7">
    <location>
        <position position="371"/>
    </location>
</feature>
<comment type="cofactor">
    <cofactor evidence="6 8">
        <name>FAD</name>
        <dbReference type="ChEBI" id="CHEBI:57692"/>
    </cofactor>
    <text evidence="6 8">Binds 1 FAD per subunit.</text>
</comment>
<dbReference type="SUPFAM" id="SSF52425">
    <property type="entry name" value="Cryptochrome/photolyase, N-terminal domain"/>
    <property type="match status" value="1"/>
</dbReference>
<dbReference type="Gene3D" id="3.40.50.620">
    <property type="entry name" value="HUPs"/>
    <property type="match status" value="1"/>
</dbReference>
<dbReference type="GO" id="GO:0071949">
    <property type="term" value="F:FAD binding"/>
    <property type="evidence" value="ECO:0007669"/>
    <property type="project" value="TreeGrafter"/>
</dbReference>
<protein>
    <recommendedName>
        <fullName evidence="2 8">Cryptochrome DASH</fullName>
    </recommendedName>
</protein>
<feature type="binding site" evidence="6">
    <location>
        <position position="233"/>
    </location>
    <ligand>
        <name>FAD</name>
        <dbReference type="ChEBI" id="CHEBI:57692"/>
    </ligand>
</feature>
<dbReference type="GO" id="GO:0003677">
    <property type="term" value="F:DNA binding"/>
    <property type="evidence" value="ECO:0007669"/>
    <property type="project" value="TreeGrafter"/>
</dbReference>
<evidence type="ECO:0000313" key="10">
    <source>
        <dbReference type="EMBL" id="GGD77672.1"/>
    </source>
</evidence>
<keyword evidence="5 8" id="KW-0157">Chromophore</keyword>
<dbReference type="InterPro" id="IPR006050">
    <property type="entry name" value="DNA_photolyase_N"/>
</dbReference>
<sequence length="476" mass="55114">MQNILFWFRNDLRLHDNEALIQATKEGNVIPVYIFDERQFIDTPIGFKRTGAFRAKFLIESVENLRTNLRKIGSELIVRIGKPEEILAKMASELQVAAVYASKEVTQEETTIEASLSKRLKPLNIEIELVWIATLYHARDLPFQINFLPDVFTEFRKKVERSAKIRPTFDAPKTLPKVDKTIESGEIPTLKTLGFEQNVKADKRSVLSFQGGETAAQYRLDEYFWDNDLLKTYKETRNGLIGADYSSKFSAWLSLGCISPRTIYEEVKKYEKEVAANDSTYWLVFELIWRDYFHFIALKFGTRIFKPSGVKNDLMKLWKRDKANFEKWVKGETGVPFIDANMRELQQTGFMSNRGRQNVASFLTKDLGIDWTWGASYFETQLVDYDVCSNWGNWNYSAGVGNDPREDRYFNIGRQADMYDKQGEYVKLWLPELANVPADKVHFVGLLSDKEQKEYGVTLGTDYPKPIVNVSKWLKS</sequence>
<feature type="domain" description="Photolyase/cryptochrome alpha/beta" evidence="9">
    <location>
        <begin position="2"/>
        <end position="135"/>
    </location>
</feature>
<reference evidence="10" key="1">
    <citation type="journal article" date="2014" name="Int. J. Syst. Evol. Microbiol.">
        <title>Complete genome sequence of Corynebacterium casei LMG S-19264T (=DSM 44701T), isolated from a smear-ripened cheese.</title>
        <authorList>
            <consortium name="US DOE Joint Genome Institute (JGI-PGF)"/>
            <person name="Walter F."/>
            <person name="Albersmeier A."/>
            <person name="Kalinowski J."/>
            <person name="Ruckert C."/>
        </authorList>
    </citation>
    <scope>NUCLEOTIDE SEQUENCE</scope>
    <source>
        <strain evidence="10">CGMCC 1.15958</strain>
    </source>
</reference>
<reference evidence="10" key="2">
    <citation type="submission" date="2020-09" db="EMBL/GenBank/DDBJ databases">
        <authorList>
            <person name="Sun Q."/>
            <person name="Zhou Y."/>
        </authorList>
    </citation>
    <scope>NUCLEOTIDE SEQUENCE</scope>
    <source>
        <strain evidence="10">CGMCC 1.15958</strain>
    </source>
</reference>
<feature type="site" description="Electron transfer via tryptophanyl radical" evidence="7">
    <location>
        <position position="318"/>
    </location>
</feature>
<dbReference type="Gene3D" id="1.25.40.80">
    <property type="match status" value="1"/>
</dbReference>
<dbReference type="PANTHER" id="PTHR11455">
    <property type="entry name" value="CRYPTOCHROME"/>
    <property type="match status" value="1"/>
</dbReference>
<dbReference type="PANTHER" id="PTHR11455:SF22">
    <property type="entry name" value="CRYPTOCHROME DASH"/>
    <property type="match status" value="1"/>
</dbReference>
<feature type="binding site" evidence="6">
    <location>
        <begin position="246"/>
        <end position="250"/>
    </location>
    <ligand>
        <name>FAD</name>
        <dbReference type="ChEBI" id="CHEBI:57692"/>
    </ligand>
</feature>
<dbReference type="EMBL" id="BMKK01000013">
    <property type="protein sequence ID" value="GGD77672.1"/>
    <property type="molecule type" value="Genomic_DNA"/>
</dbReference>
<dbReference type="InterPro" id="IPR014729">
    <property type="entry name" value="Rossmann-like_a/b/a_fold"/>
</dbReference>
<evidence type="ECO:0000256" key="1">
    <source>
        <dbReference type="ARBA" id="ARBA00005862"/>
    </source>
</evidence>
<proteinExistence type="inferred from homology"/>
<comment type="cofactor">
    <cofactor evidence="8">
        <name>(6R)-5,10-methylene-5,6,7,8-tetrahydrofolate</name>
        <dbReference type="ChEBI" id="CHEBI:15636"/>
    </cofactor>
    <text evidence="8">Binds 1 5,10-methenyltetrahydrofolate (MTHF) per subunit.</text>
</comment>
<evidence type="ECO:0000256" key="5">
    <source>
        <dbReference type="ARBA" id="ARBA00022991"/>
    </source>
</evidence>
<comment type="function">
    <text evidence="8">May have a photoreceptor function.</text>
</comment>
<dbReference type="InterPro" id="IPR014133">
    <property type="entry name" value="Cry_DASH"/>
</dbReference>
<dbReference type="GO" id="GO:0000719">
    <property type="term" value="P:photoreactive repair"/>
    <property type="evidence" value="ECO:0007669"/>
    <property type="project" value="TreeGrafter"/>
</dbReference>
<dbReference type="InterPro" id="IPR036155">
    <property type="entry name" value="Crypto/Photolyase_N_sf"/>
</dbReference>
<evidence type="ECO:0000256" key="6">
    <source>
        <dbReference type="PIRSR" id="PIRSR602081-1"/>
    </source>
</evidence>
<feature type="binding site" evidence="6">
    <location>
        <begin position="384"/>
        <end position="386"/>
    </location>
    <ligand>
        <name>FAD</name>
        <dbReference type="ChEBI" id="CHEBI:57692"/>
    </ligand>
</feature>
<evidence type="ECO:0000259" key="9">
    <source>
        <dbReference type="PROSITE" id="PS51645"/>
    </source>
</evidence>
<dbReference type="Gene3D" id="1.10.579.10">
    <property type="entry name" value="DNA Cyclobutane Dipyrimidine Photolyase, subunit A, domain 3"/>
    <property type="match status" value="1"/>
</dbReference>
<evidence type="ECO:0000256" key="3">
    <source>
        <dbReference type="ARBA" id="ARBA00022630"/>
    </source>
</evidence>
<organism evidence="10 11">
    <name type="scientific">Emticicia aquatilis</name>
    <dbReference type="NCBI Taxonomy" id="1537369"/>
    <lineage>
        <taxon>Bacteria</taxon>
        <taxon>Pseudomonadati</taxon>
        <taxon>Bacteroidota</taxon>
        <taxon>Cytophagia</taxon>
        <taxon>Cytophagales</taxon>
        <taxon>Leadbetterellaceae</taxon>
        <taxon>Emticicia</taxon>
    </lineage>
</organism>
<dbReference type="Pfam" id="PF03441">
    <property type="entry name" value="FAD_binding_7"/>
    <property type="match status" value="1"/>
</dbReference>
<evidence type="ECO:0000256" key="7">
    <source>
        <dbReference type="PIRSR" id="PIRSR602081-2"/>
    </source>
</evidence>
<keyword evidence="3 6" id="KW-0285">Flavoprotein</keyword>
<dbReference type="GO" id="GO:0003904">
    <property type="term" value="F:deoxyribodipyrimidine photo-lyase activity"/>
    <property type="evidence" value="ECO:0007669"/>
    <property type="project" value="TreeGrafter"/>
</dbReference>
<accession>A0A917DXR5</accession>
<keyword evidence="11" id="KW-1185">Reference proteome</keyword>
<dbReference type="PROSITE" id="PS51645">
    <property type="entry name" value="PHR_CRY_ALPHA_BETA"/>
    <property type="match status" value="1"/>
</dbReference>
<evidence type="ECO:0000313" key="11">
    <source>
        <dbReference type="Proteomes" id="UP000609064"/>
    </source>
</evidence>
<name>A0A917DXR5_9BACT</name>